<feature type="domain" description="Fork-head" evidence="8">
    <location>
        <begin position="221"/>
        <end position="295"/>
    </location>
</feature>
<feature type="compositionally biased region" description="Basic and acidic residues" evidence="7">
    <location>
        <begin position="718"/>
        <end position="731"/>
    </location>
</feature>
<feature type="region of interest" description="Disordered" evidence="7">
    <location>
        <begin position="718"/>
        <end position="752"/>
    </location>
</feature>
<feature type="compositionally biased region" description="Acidic residues" evidence="7">
    <location>
        <begin position="425"/>
        <end position="439"/>
    </location>
</feature>
<feature type="compositionally biased region" description="Polar residues" evidence="7">
    <location>
        <begin position="335"/>
        <end position="345"/>
    </location>
</feature>
<feature type="compositionally biased region" description="Acidic residues" evidence="7">
    <location>
        <begin position="364"/>
        <end position="379"/>
    </location>
</feature>
<feature type="compositionally biased region" description="Low complexity" evidence="7">
    <location>
        <begin position="544"/>
        <end position="575"/>
    </location>
</feature>
<feature type="region of interest" description="Disordered" evidence="7">
    <location>
        <begin position="527"/>
        <end position="587"/>
    </location>
</feature>
<dbReference type="InterPro" id="IPR036388">
    <property type="entry name" value="WH-like_DNA-bd_sf"/>
</dbReference>
<organism evidence="9 10">
    <name type="scientific">Wickerhamomyces ciferrii (strain ATCC 14091 / BCRC 22168 / CBS 111 / JCM 3599 / NBRC 0793 / NRRL Y-1031 F-60-10)</name>
    <name type="common">Yeast</name>
    <name type="synonym">Pichia ciferrii</name>
    <dbReference type="NCBI Taxonomy" id="1206466"/>
    <lineage>
        <taxon>Eukaryota</taxon>
        <taxon>Fungi</taxon>
        <taxon>Dikarya</taxon>
        <taxon>Ascomycota</taxon>
        <taxon>Saccharomycotina</taxon>
        <taxon>Saccharomycetes</taxon>
        <taxon>Phaffomycetales</taxon>
        <taxon>Wickerhamomycetaceae</taxon>
        <taxon>Wickerhamomyces</taxon>
    </lineage>
</organism>
<dbReference type="PROSITE" id="PS00657">
    <property type="entry name" value="FORK_HEAD_1"/>
    <property type="match status" value="1"/>
</dbReference>
<feature type="compositionally biased region" description="Polar residues" evidence="7">
    <location>
        <begin position="186"/>
        <end position="200"/>
    </location>
</feature>
<dbReference type="HOGENOM" id="CLU_370149_0_0_1"/>
<keyword evidence="10" id="KW-1185">Reference proteome</keyword>
<dbReference type="Proteomes" id="UP000009328">
    <property type="component" value="Unassembled WGS sequence"/>
</dbReference>
<dbReference type="PANTHER" id="PTHR45881">
    <property type="entry name" value="CHECKPOINT SUPPRESSOR 1-LIKE, ISOFORM A-RELATED"/>
    <property type="match status" value="1"/>
</dbReference>
<dbReference type="InterPro" id="IPR001766">
    <property type="entry name" value="Fork_head_dom"/>
</dbReference>
<feature type="region of interest" description="Disordered" evidence="7">
    <location>
        <begin position="319"/>
        <end position="453"/>
    </location>
</feature>
<dbReference type="GO" id="GO:0000978">
    <property type="term" value="F:RNA polymerase II cis-regulatory region sequence-specific DNA binding"/>
    <property type="evidence" value="ECO:0007669"/>
    <property type="project" value="UniProtKB-ARBA"/>
</dbReference>
<protein>
    <submittedName>
        <fullName evidence="9">Fork head protein</fullName>
    </submittedName>
</protein>
<evidence type="ECO:0000256" key="7">
    <source>
        <dbReference type="SAM" id="MobiDB-lite"/>
    </source>
</evidence>
<dbReference type="CDD" id="cd00059">
    <property type="entry name" value="FH_FOX"/>
    <property type="match status" value="1"/>
</dbReference>
<dbReference type="eggNOG" id="KOG2294">
    <property type="taxonomic scope" value="Eukaryota"/>
</dbReference>
<evidence type="ECO:0000259" key="8">
    <source>
        <dbReference type="PROSITE" id="PS50039"/>
    </source>
</evidence>
<evidence type="ECO:0000256" key="3">
    <source>
        <dbReference type="ARBA" id="ARBA00023125"/>
    </source>
</evidence>
<dbReference type="PRINTS" id="PR00053">
    <property type="entry name" value="FORKHEAD"/>
</dbReference>
<dbReference type="AlphaFoldDB" id="K0KAJ7"/>
<keyword evidence="3 6" id="KW-0238">DNA-binding</keyword>
<feature type="region of interest" description="Disordered" evidence="7">
    <location>
        <begin position="669"/>
        <end position="688"/>
    </location>
</feature>
<comment type="subcellular location">
    <subcellularLocation>
        <location evidence="1 6">Nucleus</location>
    </subcellularLocation>
</comment>
<dbReference type="InParanoid" id="K0KAJ7"/>
<dbReference type="GO" id="GO:0005634">
    <property type="term" value="C:nucleus"/>
    <property type="evidence" value="ECO:0007669"/>
    <property type="project" value="UniProtKB-SubCell"/>
</dbReference>
<gene>
    <name evidence="9" type="ORF">BN7_1544</name>
</gene>
<evidence type="ECO:0000256" key="4">
    <source>
        <dbReference type="ARBA" id="ARBA00023163"/>
    </source>
</evidence>
<proteinExistence type="predicted"/>
<dbReference type="PROSITE" id="PS50039">
    <property type="entry name" value="FORK_HEAD_3"/>
    <property type="match status" value="1"/>
</dbReference>
<dbReference type="FunCoup" id="K0KAJ7">
    <property type="interactions" value="432"/>
</dbReference>
<keyword evidence="4" id="KW-0804">Transcription</keyword>
<dbReference type="InterPro" id="IPR036390">
    <property type="entry name" value="WH_DNA-bd_sf"/>
</dbReference>
<dbReference type="EMBL" id="CAIF01000032">
    <property type="protein sequence ID" value="CCH42005.1"/>
    <property type="molecule type" value="Genomic_DNA"/>
</dbReference>
<dbReference type="InterPro" id="IPR018122">
    <property type="entry name" value="TF_fork_head_CS_1"/>
</dbReference>
<dbReference type="Pfam" id="PF00250">
    <property type="entry name" value="Forkhead"/>
    <property type="match status" value="1"/>
</dbReference>
<feature type="compositionally biased region" description="Polar residues" evidence="7">
    <location>
        <begin position="577"/>
        <end position="587"/>
    </location>
</feature>
<accession>K0KAJ7</accession>
<feature type="compositionally biased region" description="Low complexity" evidence="7">
    <location>
        <begin position="155"/>
        <end position="174"/>
    </location>
</feature>
<dbReference type="FunFam" id="1.10.10.10:FF:000260">
    <property type="entry name" value="Forkhead transcription factor (Sep1)"/>
    <property type="match status" value="1"/>
</dbReference>
<dbReference type="PROSITE" id="PS00658">
    <property type="entry name" value="FORK_HEAD_2"/>
    <property type="match status" value="1"/>
</dbReference>
<dbReference type="Gene3D" id="1.10.10.10">
    <property type="entry name" value="Winged helix-like DNA-binding domain superfamily/Winged helix DNA-binding domain"/>
    <property type="match status" value="1"/>
</dbReference>
<feature type="compositionally biased region" description="Polar residues" evidence="7">
    <location>
        <begin position="384"/>
        <end position="394"/>
    </location>
</feature>
<keyword evidence="2" id="KW-0805">Transcription regulation</keyword>
<dbReference type="PANTHER" id="PTHR45881:SF1">
    <property type="entry name" value="FORK HEAD PROTEIN HOMOLOG 2"/>
    <property type="match status" value="1"/>
</dbReference>
<evidence type="ECO:0000256" key="2">
    <source>
        <dbReference type="ARBA" id="ARBA00023015"/>
    </source>
</evidence>
<feature type="DNA-binding region" description="Fork-head" evidence="6">
    <location>
        <begin position="221"/>
        <end position="295"/>
    </location>
</feature>
<dbReference type="InterPro" id="IPR030456">
    <property type="entry name" value="TF_fork_head_CS_2"/>
</dbReference>
<comment type="caution">
    <text evidence="9">The sequence shown here is derived from an EMBL/GenBank/DDBJ whole genome shotgun (WGS) entry which is preliminary data.</text>
</comment>
<dbReference type="STRING" id="1206466.K0KAJ7"/>
<keyword evidence="5 6" id="KW-0539">Nucleus</keyword>
<feature type="compositionally biased region" description="Acidic residues" evidence="7">
    <location>
        <begin position="742"/>
        <end position="752"/>
    </location>
</feature>
<feature type="region of interest" description="Disordered" evidence="7">
    <location>
        <begin position="155"/>
        <end position="204"/>
    </location>
</feature>
<evidence type="ECO:0000256" key="5">
    <source>
        <dbReference type="ARBA" id="ARBA00023242"/>
    </source>
</evidence>
<dbReference type="GO" id="GO:0001228">
    <property type="term" value="F:DNA-binding transcription activator activity, RNA polymerase II-specific"/>
    <property type="evidence" value="ECO:0007669"/>
    <property type="project" value="UniProtKB-ARBA"/>
</dbReference>
<evidence type="ECO:0000256" key="6">
    <source>
        <dbReference type="PROSITE-ProRule" id="PRU00089"/>
    </source>
</evidence>
<evidence type="ECO:0000313" key="9">
    <source>
        <dbReference type="EMBL" id="CCH42005.1"/>
    </source>
</evidence>
<dbReference type="SUPFAM" id="SSF46785">
    <property type="entry name" value="Winged helix' DNA-binding domain"/>
    <property type="match status" value="1"/>
</dbReference>
<reference evidence="9 10" key="1">
    <citation type="journal article" date="2012" name="Eukaryot. Cell">
        <title>Draft genome sequence of Wickerhamomyces ciferrii NRRL Y-1031 F-60-10.</title>
        <authorList>
            <person name="Schneider J."/>
            <person name="Andrea H."/>
            <person name="Blom J."/>
            <person name="Jaenicke S."/>
            <person name="Ruckert C."/>
            <person name="Schorsch C."/>
            <person name="Szczepanowski R."/>
            <person name="Farwick M."/>
            <person name="Goesmann A."/>
            <person name="Puhler A."/>
            <person name="Schaffer S."/>
            <person name="Tauch A."/>
            <person name="Kohler T."/>
            <person name="Brinkrolf K."/>
        </authorList>
    </citation>
    <scope>NUCLEOTIDE SEQUENCE [LARGE SCALE GENOMIC DNA]</scope>
    <source>
        <strain evidence="10">ATCC 14091 / BCRC 22168 / CBS 111 / JCM 3599 / NBRC 0793 / NRRL Y-1031 F-60-10</strain>
    </source>
</reference>
<evidence type="ECO:0000313" key="10">
    <source>
        <dbReference type="Proteomes" id="UP000009328"/>
    </source>
</evidence>
<sequence>MQYNQDLNSNLIKSLTSVHLPPPPSSHMNQQFSIHQQNHTQVQHNQTQLGTSFMAVPNEMVFNAKIPLGVTSDVNTNTFEIQQQTSLKPPPTRRSLTADELSLPLTTPPHTVARYETRPAKTSGRKIDDTPTLNAGRAKKAAAAAAAVAAAQNPLSPQYSSPSSVNLSSDPVVPTSKKASKPPQPSFISKTKSNASTQSDEPFVIPAPENMPVIVHESDTKPPYSYATLIGMAILRGEGRKLTLSQIYSWISSTFKYYRRNDVGWQNSIRHNLSLNKAFIKTDKSSDGKGHYWEIVKGHEIQFVRGKNGKKTFTNIQFEASKSTPAPKPEKLQEPVQTNPSTNKRLSSDTKSFRMNNGGLSDKDDSDFESVDEDESETDEISKTPKSQIRSLQPDTEERPSLKKSHTAIGLQRFSLPRSKHSLETDDEQEDEEDEETYSENDHDSTVPRKKFQTKPVSLGAGSLKNIPSLQAPDTTWAASAGGDRVIFGQTKPEINIESPRNNIELPLPYTSSFSCNTNFDLSPLKRQETGPLLEPLTPSSRLTSFNTTTSVTTAPTSVSNSQQSSHQSHPSHVHFNNDSNNNTHQTLLPSFASTVAKTPLRSTTNNHSGLTNSGIVGSAQANHFYNFIKTPTAKLRTPNSNSIMRKFWNSPSFIDDFYTSPSIPRNSDDDYHKSFYGSPNKKSNDKKNAYYENSGTFGFSDLFGVDICSVVKRAVESVNEKPEEEHEKHSSSTIDQNGSTTDDDFEGNTTV</sequence>
<evidence type="ECO:0000256" key="1">
    <source>
        <dbReference type="ARBA" id="ARBA00004123"/>
    </source>
</evidence>
<dbReference type="SMART" id="SM00339">
    <property type="entry name" value="FH"/>
    <property type="match status" value="1"/>
</dbReference>
<name>K0KAJ7_WICCF</name>